<evidence type="ECO:0000313" key="5">
    <source>
        <dbReference type="Proteomes" id="UP000268094"/>
    </source>
</evidence>
<keyword evidence="2 4" id="KW-0378">Hydrolase</keyword>
<feature type="domain" description="Alpha/beta hydrolase fold-3" evidence="3">
    <location>
        <begin position="81"/>
        <end position="291"/>
    </location>
</feature>
<dbReference type="Gene3D" id="3.40.50.1820">
    <property type="entry name" value="alpha/beta hydrolase"/>
    <property type="match status" value="1"/>
</dbReference>
<dbReference type="OrthoDB" id="24847at2"/>
<name>A0A3A8J3V0_9BACT</name>
<evidence type="ECO:0000259" key="3">
    <source>
        <dbReference type="Pfam" id="PF07859"/>
    </source>
</evidence>
<comment type="caution">
    <text evidence="4">The sequence shown here is derived from an EMBL/GenBank/DDBJ whole genome shotgun (WGS) entry which is preliminary data.</text>
</comment>
<dbReference type="InterPro" id="IPR013094">
    <property type="entry name" value="AB_hydrolase_3"/>
</dbReference>
<dbReference type="Pfam" id="PF07859">
    <property type="entry name" value="Abhydrolase_3"/>
    <property type="match status" value="1"/>
</dbReference>
<protein>
    <submittedName>
        <fullName evidence="4">Alpha/beta hydrolase</fullName>
    </submittedName>
</protein>
<accession>A0A3A8J3V0</accession>
<keyword evidence="5" id="KW-1185">Reference proteome</keyword>
<dbReference type="InterPro" id="IPR029058">
    <property type="entry name" value="AB_hydrolase_fold"/>
</dbReference>
<dbReference type="FunFam" id="3.40.50.1820:FF:000089">
    <property type="entry name" value="Alpha/beta hydrolase"/>
    <property type="match status" value="1"/>
</dbReference>
<reference evidence="5" key="1">
    <citation type="submission" date="2018-09" db="EMBL/GenBank/DDBJ databases">
        <authorList>
            <person name="Livingstone P.G."/>
            <person name="Whitworth D.E."/>
        </authorList>
    </citation>
    <scope>NUCLEOTIDE SEQUENCE [LARGE SCALE GENOMIC DNA]</scope>
    <source>
        <strain evidence="5">CA054A</strain>
    </source>
</reference>
<dbReference type="Proteomes" id="UP000268094">
    <property type="component" value="Unassembled WGS sequence"/>
</dbReference>
<organism evidence="4 5">
    <name type="scientific">Corallococcus terminator</name>
    <dbReference type="NCBI Taxonomy" id="2316733"/>
    <lineage>
        <taxon>Bacteria</taxon>
        <taxon>Pseudomonadati</taxon>
        <taxon>Myxococcota</taxon>
        <taxon>Myxococcia</taxon>
        <taxon>Myxococcales</taxon>
        <taxon>Cystobacterineae</taxon>
        <taxon>Myxococcaceae</taxon>
        <taxon>Corallococcus</taxon>
    </lineage>
</organism>
<dbReference type="SUPFAM" id="SSF53474">
    <property type="entry name" value="alpha/beta-Hydrolases"/>
    <property type="match status" value="1"/>
</dbReference>
<comment type="similarity">
    <text evidence="1">Belongs to the 'GDXG' lipolytic enzyme family.</text>
</comment>
<evidence type="ECO:0000313" key="4">
    <source>
        <dbReference type="EMBL" id="RKG85221.1"/>
    </source>
</evidence>
<dbReference type="InterPro" id="IPR050300">
    <property type="entry name" value="GDXG_lipolytic_enzyme"/>
</dbReference>
<dbReference type="AlphaFoldDB" id="A0A3A8J3V0"/>
<evidence type="ECO:0000256" key="1">
    <source>
        <dbReference type="ARBA" id="ARBA00010515"/>
    </source>
</evidence>
<dbReference type="EMBL" id="RAVZ01000138">
    <property type="protein sequence ID" value="RKG85221.1"/>
    <property type="molecule type" value="Genomic_DNA"/>
</dbReference>
<evidence type="ECO:0000256" key="2">
    <source>
        <dbReference type="ARBA" id="ARBA00022801"/>
    </source>
</evidence>
<sequence length="336" mass="35810">MQVVLDAHKALKPVPPHTVSPRQARTGVTAKDAVEKTLKDQGKPVTPEKVAKVEDRKLKGAKGEIPVRVYTPDGAGPFPVVVYYHGGGFVLADLDTYDASARALANQAKAVVVSVEYRHAPEHPFPAAADDATAAFQYVQKNAKEFNGDASKVAVAGESAGANLATVVAMRQKQDGGAQPVFQLLVYPFVSNNVNTPSHQANGQGNYLIGNQDIAWFWGNYLGKDWVQNKDPNALPLKATPAQLRGLPPAMVVTASLDPLKDEGQEYAKNLKAAGVKVDVKNYDGVTHEFFGMAPVLDIAKKAQADAGMALRKAFSEAPRAQQGMGGSGMTEPVKE</sequence>
<dbReference type="PANTHER" id="PTHR48081:SF8">
    <property type="entry name" value="ALPHA_BETA HYDROLASE FOLD-3 DOMAIN-CONTAINING PROTEIN-RELATED"/>
    <property type="match status" value="1"/>
</dbReference>
<gene>
    <name evidence="4" type="ORF">D7V88_20400</name>
</gene>
<dbReference type="GO" id="GO:0016787">
    <property type="term" value="F:hydrolase activity"/>
    <property type="evidence" value="ECO:0007669"/>
    <property type="project" value="UniProtKB-KW"/>
</dbReference>
<dbReference type="PANTHER" id="PTHR48081">
    <property type="entry name" value="AB HYDROLASE SUPERFAMILY PROTEIN C4A8.06C"/>
    <property type="match status" value="1"/>
</dbReference>
<proteinExistence type="inferred from homology"/>